<dbReference type="AlphaFoldDB" id="D8MMN1"/>
<evidence type="ECO:0000313" key="4">
    <source>
        <dbReference type="EMBL" id="CAX58088.1"/>
    </source>
</evidence>
<protein>
    <submittedName>
        <fullName evidence="4">Transcriptional regulator, AraC family</fullName>
    </submittedName>
</protein>
<organism evidence="5">
    <name type="scientific">Erwinia billingiae (strain Eb661)</name>
    <dbReference type="NCBI Taxonomy" id="634500"/>
    <lineage>
        <taxon>Bacteria</taxon>
        <taxon>Pseudomonadati</taxon>
        <taxon>Pseudomonadota</taxon>
        <taxon>Gammaproteobacteria</taxon>
        <taxon>Enterobacterales</taxon>
        <taxon>Erwiniaceae</taxon>
        <taxon>Erwinia</taxon>
    </lineage>
</organism>
<dbReference type="InterPro" id="IPR009057">
    <property type="entry name" value="Homeodomain-like_sf"/>
</dbReference>
<dbReference type="Pfam" id="PF12833">
    <property type="entry name" value="HTH_18"/>
    <property type="match status" value="1"/>
</dbReference>
<reference evidence="4 5" key="1">
    <citation type="journal article" date="2010" name="BMC Genomics">
        <title>Genome comparison of the epiphytic bacteria Erwinia billingiae and E. tasmaniensis with the pear pathogen E. pyrifoliae.</title>
        <authorList>
            <person name="Kube M."/>
            <person name="Migdoll A.M."/>
            <person name="Gehring I."/>
            <person name="Heitmann K."/>
            <person name="Mayer Y."/>
            <person name="Kuhl H."/>
            <person name="Knaust F."/>
            <person name="Geider K."/>
            <person name="Reinhardt R."/>
        </authorList>
    </citation>
    <scope>NUCLEOTIDE SEQUENCE [LARGE SCALE GENOMIC DNA]</scope>
    <source>
        <strain evidence="4 5">Eb661</strain>
    </source>
</reference>
<dbReference type="InterPro" id="IPR009594">
    <property type="entry name" value="Tscrpt_reg_HTH_AraC_N"/>
</dbReference>
<dbReference type="SMART" id="SM00342">
    <property type="entry name" value="HTH_ARAC"/>
    <property type="match status" value="1"/>
</dbReference>
<dbReference type="PANTHER" id="PTHR43436">
    <property type="entry name" value="ARAC-FAMILY TRANSCRIPTIONAL REGULATOR"/>
    <property type="match status" value="1"/>
</dbReference>
<gene>
    <name evidence="4" type="ordered locus">EbC_05570</name>
</gene>
<dbReference type="Proteomes" id="UP000008793">
    <property type="component" value="Chromosome"/>
</dbReference>
<name>D8MMN1_ERWBE</name>
<evidence type="ECO:0000259" key="3">
    <source>
        <dbReference type="PROSITE" id="PS01124"/>
    </source>
</evidence>
<accession>D8MMN1</accession>
<dbReference type="eggNOG" id="COG2207">
    <property type="taxonomic scope" value="Bacteria"/>
</dbReference>
<evidence type="ECO:0000313" key="5">
    <source>
        <dbReference type="Proteomes" id="UP000008793"/>
    </source>
</evidence>
<dbReference type="PROSITE" id="PS01124">
    <property type="entry name" value="HTH_ARAC_FAMILY_2"/>
    <property type="match status" value="1"/>
</dbReference>
<keyword evidence="5" id="KW-1185">Reference proteome</keyword>
<dbReference type="Pfam" id="PF06719">
    <property type="entry name" value="AraC_N"/>
    <property type="match status" value="1"/>
</dbReference>
<dbReference type="STRING" id="634500.EbC_05570"/>
<dbReference type="HOGENOM" id="CLU_000445_100_2_6"/>
<sequence length="311" mass="34527">MAEHQALKTEQRRKKMAALITRLAPNNGYTRSALDDVRLLRSDRPLDHTPVLYEPSIVIVCQGCKRGYLGDNVYIYDAQHFLVVAVPLPFISQTDASADEPMLAVALRLDFTVLADLLLTLKLPVPRRHDAVSMLSSPLDEALGDSVIRLLEVLSSPQESQVLGAGIVREIYYRVLVGDQGGTLRAALAQQGYFAQIARALHILQNRYSEHFEVADLASEVGMSVATFHAHFKTVTQSSPIQYLKSTRLHQARLLMVRGGMSAATASAEVGYESPSQFSREFKRFFGRSPVQEALYMKEILRLEPAIEMAG</sequence>
<feature type="domain" description="HTH araC/xylS-type" evidence="3">
    <location>
        <begin position="198"/>
        <end position="296"/>
    </location>
</feature>
<dbReference type="InterPro" id="IPR018060">
    <property type="entry name" value="HTH_AraC"/>
</dbReference>
<keyword evidence="1" id="KW-0805">Transcription regulation</keyword>
<keyword evidence="2" id="KW-0804">Transcription</keyword>
<dbReference type="GO" id="GO:0043565">
    <property type="term" value="F:sequence-specific DNA binding"/>
    <property type="evidence" value="ECO:0007669"/>
    <property type="project" value="InterPro"/>
</dbReference>
<dbReference type="PANTHER" id="PTHR43436:SF2">
    <property type="entry name" value="ARAC_XYLS FAMILY TRANSCRIPTIONAL REGULATOR"/>
    <property type="match status" value="1"/>
</dbReference>
<proteinExistence type="predicted"/>
<dbReference type="GeneID" id="90510561"/>
<dbReference type="Gene3D" id="1.10.10.60">
    <property type="entry name" value="Homeodomain-like"/>
    <property type="match status" value="1"/>
</dbReference>
<evidence type="ECO:0000256" key="2">
    <source>
        <dbReference type="ARBA" id="ARBA00023163"/>
    </source>
</evidence>
<dbReference type="SUPFAM" id="SSF46689">
    <property type="entry name" value="Homeodomain-like"/>
    <property type="match status" value="2"/>
</dbReference>
<dbReference type="KEGG" id="ebi:EbC_05570"/>
<dbReference type="EMBL" id="FP236843">
    <property type="protein sequence ID" value="CAX58088.1"/>
    <property type="molecule type" value="Genomic_DNA"/>
</dbReference>
<dbReference type="RefSeq" id="WP_013200593.1">
    <property type="nucleotide sequence ID" value="NC_014306.1"/>
</dbReference>
<dbReference type="GO" id="GO:0003700">
    <property type="term" value="F:DNA-binding transcription factor activity"/>
    <property type="evidence" value="ECO:0007669"/>
    <property type="project" value="InterPro"/>
</dbReference>
<evidence type="ECO:0000256" key="1">
    <source>
        <dbReference type="ARBA" id="ARBA00023015"/>
    </source>
</evidence>